<evidence type="ECO:0000256" key="1">
    <source>
        <dbReference type="SAM" id="Phobius"/>
    </source>
</evidence>
<protein>
    <submittedName>
        <fullName evidence="2">Uncharacterized protein</fullName>
    </submittedName>
</protein>
<dbReference type="Proteomes" id="UP001149090">
    <property type="component" value="Unassembled WGS sequence"/>
</dbReference>
<keyword evidence="1" id="KW-0812">Transmembrane</keyword>
<comment type="caution">
    <text evidence="2">The sequence shown here is derived from an EMBL/GenBank/DDBJ whole genome shotgun (WGS) entry which is preliminary data.</text>
</comment>
<feature type="transmembrane region" description="Helical" evidence="1">
    <location>
        <begin position="162"/>
        <end position="180"/>
    </location>
</feature>
<dbReference type="AlphaFoldDB" id="A0A9Q0RBK2"/>
<name>A0A9Q0RBK2_ANAIG</name>
<gene>
    <name evidence="2" type="ORF">M0811_00831</name>
</gene>
<feature type="transmembrane region" description="Helical" evidence="1">
    <location>
        <begin position="78"/>
        <end position="100"/>
    </location>
</feature>
<organism evidence="2 3">
    <name type="scientific">Anaeramoeba ignava</name>
    <name type="common">Anaerobic marine amoeba</name>
    <dbReference type="NCBI Taxonomy" id="1746090"/>
    <lineage>
        <taxon>Eukaryota</taxon>
        <taxon>Metamonada</taxon>
        <taxon>Anaeramoebidae</taxon>
        <taxon>Anaeramoeba</taxon>
    </lineage>
</organism>
<keyword evidence="3" id="KW-1185">Reference proteome</keyword>
<evidence type="ECO:0000313" key="2">
    <source>
        <dbReference type="EMBL" id="KAJ5074202.1"/>
    </source>
</evidence>
<proteinExistence type="predicted"/>
<accession>A0A9Q0RBK2</accession>
<dbReference type="EMBL" id="JAPDFW010000070">
    <property type="protein sequence ID" value="KAJ5074202.1"/>
    <property type="molecule type" value="Genomic_DNA"/>
</dbReference>
<reference evidence="2" key="1">
    <citation type="submission" date="2022-10" db="EMBL/GenBank/DDBJ databases">
        <title>Novel sulphate-reducing endosymbionts in the free-living metamonad Anaeramoeba.</title>
        <authorList>
            <person name="Jerlstrom-Hultqvist J."/>
            <person name="Cepicka I."/>
            <person name="Gallot-Lavallee L."/>
            <person name="Salas-Leiva D."/>
            <person name="Curtis B.A."/>
            <person name="Zahonova K."/>
            <person name="Pipaliya S."/>
            <person name="Dacks J."/>
            <person name="Roger A.J."/>
        </authorList>
    </citation>
    <scope>NUCLEOTIDE SEQUENCE</scope>
    <source>
        <strain evidence="2">BMAN</strain>
    </source>
</reference>
<sequence>MKLMKRLPLISFSLISLALILLIISIGIHGMIYYKVPKTGDTWESKKYGNFGSSCSGQGCGAFDSPSLCLWSELDNQVYRALIANAITSCISAALFLNSLIIFKREPYGSNILVLFSSFLLISGFGSFLNLWKKSFTYKWYNLQKNSDHATWSYGPNSWLEPLIFVFGIAAFVIRILDLFKNRKKVKRFDLDKDNDGNYREFDDK</sequence>
<evidence type="ECO:0000313" key="3">
    <source>
        <dbReference type="Proteomes" id="UP001149090"/>
    </source>
</evidence>
<keyword evidence="1" id="KW-1133">Transmembrane helix</keyword>
<feature type="transmembrane region" description="Helical" evidence="1">
    <location>
        <begin position="112"/>
        <end position="132"/>
    </location>
</feature>
<keyword evidence="1" id="KW-0472">Membrane</keyword>
<feature type="transmembrane region" description="Helical" evidence="1">
    <location>
        <begin position="12"/>
        <end position="34"/>
    </location>
</feature>